<organism evidence="2 3">
    <name type="scientific">Qipengyuania qiaonensis</name>
    <dbReference type="NCBI Taxonomy" id="2867240"/>
    <lineage>
        <taxon>Bacteria</taxon>
        <taxon>Pseudomonadati</taxon>
        <taxon>Pseudomonadota</taxon>
        <taxon>Alphaproteobacteria</taxon>
        <taxon>Sphingomonadales</taxon>
        <taxon>Erythrobacteraceae</taxon>
        <taxon>Qipengyuania</taxon>
    </lineage>
</organism>
<dbReference type="Gene3D" id="3.40.50.720">
    <property type="entry name" value="NAD(P)-binding Rossmann-like Domain"/>
    <property type="match status" value="1"/>
</dbReference>
<protein>
    <submittedName>
        <fullName evidence="2">NAD(P)H-binding protein</fullName>
    </submittedName>
</protein>
<evidence type="ECO:0000259" key="1">
    <source>
        <dbReference type="Pfam" id="PF05368"/>
    </source>
</evidence>
<dbReference type="InterPro" id="IPR036291">
    <property type="entry name" value="NAD(P)-bd_dom_sf"/>
</dbReference>
<dbReference type="EMBL" id="JAIGNO010000015">
    <property type="protein sequence ID" value="MBX7483897.1"/>
    <property type="molecule type" value="Genomic_DNA"/>
</dbReference>
<dbReference type="Gene3D" id="3.90.25.10">
    <property type="entry name" value="UDP-galactose 4-epimerase, domain 1"/>
    <property type="match status" value="1"/>
</dbReference>
<accession>A0ABS7JFT4</accession>
<sequence>MIVITAPTGDIGTRVTEHILESGKPFRVIARDPSKLPRQVRDSGDIVEGSHSDQETLERAFDGATRLFWLVPSDPTATDAEAAYVGFSAAAAKLLPSSGITHVVSISALGRGWPDDAGHASASIRMDDMLKATGVNYAALACASLMSNVARQADVIRETGAFYYPAPADLKLRHVAPEDIAKVSAGLLLDANWEGFYEVPMIGPEDLTFTTMTSILSEIVGREVNYFEISMADMKAIMLQNGASEGMAVAMIEMLKAKNSGLDQIAERTPADIANSPTSFRTWAEKQFS</sequence>
<reference evidence="2 3" key="1">
    <citation type="submission" date="2021-08" db="EMBL/GenBank/DDBJ databases">
        <title>Comparative Genomics Analysis of the Genus Qipengyuania Reveals Extensive Genetic Diversity and Metabolic Versatility, Including the Description of Fifteen Novel Species.</title>
        <authorList>
            <person name="Liu Y."/>
        </authorList>
    </citation>
    <scope>NUCLEOTIDE SEQUENCE [LARGE SCALE GENOMIC DNA]</scope>
    <source>
        <strain evidence="2 3">6D47A</strain>
    </source>
</reference>
<evidence type="ECO:0000313" key="3">
    <source>
        <dbReference type="Proteomes" id="UP000755104"/>
    </source>
</evidence>
<dbReference type="PANTHER" id="PTHR43162:SF1">
    <property type="entry name" value="PRESTALK A DIFFERENTIATION PROTEIN A"/>
    <property type="match status" value="1"/>
</dbReference>
<keyword evidence="3" id="KW-1185">Reference proteome</keyword>
<dbReference type="PANTHER" id="PTHR43162">
    <property type="match status" value="1"/>
</dbReference>
<name>A0ABS7JFT4_9SPHN</name>
<dbReference type="SUPFAM" id="SSF51735">
    <property type="entry name" value="NAD(P)-binding Rossmann-fold domains"/>
    <property type="match status" value="1"/>
</dbReference>
<comment type="caution">
    <text evidence="2">The sequence shown here is derived from an EMBL/GenBank/DDBJ whole genome shotgun (WGS) entry which is preliminary data.</text>
</comment>
<dbReference type="InterPro" id="IPR051604">
    <property type="entry name" value="Ergot_Alk_Oxidoreductase"/>
</dbReference>
<evidence type="ECO:0000313" key="2">
    <source>
        <dbReference type="EMBL" id="MBX7483897.1"/>
    </source>
</evidence>
<gene>
    <name evidence="2" type="ORF">K3174_15305</name>
</gene>
<feature type="domain" description="NmrA-like" evidence="1">
    <location>
        <begin position="2"/>
        <end position="269"/>
    </location>
</feature>
<dbReference type="RefSeq" id="WP_221560305.1">
    <property type="nucleotide sequence ID" value="NZ_JAIGNO010000015.1"/>
</dbReference>
<proteinExistence type="predicted"/>
<dbReference type="Pfam" id="PF05368">
    <property type="entry name" value="NmrA"/>
    <property type="match status" value="1"/>
</dbReference>
<dbReference type="Proteomes" id="UP000755104">
    <property type="component" value="Unassembled WGS sequence"/>
</dbReference>
<dbReference type="InterPro" id="IPR008030">
    <property type="entry name" value="NmrA-like"/>
</dbReference>